<accession>A0A5J4VWP1</accession>
<organism evidence="1 2">
    <name type="scientific">Streblomastix strix</name>
    <dbReference type="NCBI Taxonomy" id="222440"/>
    <lineage>
        <taxon>Eukaryota</taxon>
        <taxon>Metamonada</taxon>
        <taxon>Preaxostyla</taxon>
        <taxon>Oxymonadida</taxon>
        <taxon>Streblomastigidae</taxon>
        <taxon>Streblomastix</taxon>
    </lineage>
</organism>
<comment type="caution">
    <text evidence="1">The sequence shown here is derived from an EMBL/GenBank/DDBJ whole genome shotgun (WGS) entry which is preliminary data.</text>
</comment>
<evidence type="ECO:0000313" key="2">
    <source>
        <dbReference type="Proteomes" id="UP000324800"/>
    </source>
</evidence>
<dbReference type="Proteomes" id="UP000324800">
    <property type="component" value="Unassembled WGS sequence"/>
</dbReference>
<name>A0A5J4VWP1_9EUKA</name>
<proteinExistence type="predicted"/>
<reference evidence="1 2" key="1">
    <citation type="submission" date="2019-03" db="EMBL/GenBank/DDBJ databases">
        <title>Single cell metagenomics reveals metabolic interactions within the superorganism composed of flagellate Streblomastix strix and complex community of Bacteroidetes bacteria on its surface.</title>
        <authorList>
            <person name="Treitli S.C."/>
            <person name="Kolisko M."/>
            <person name="Husnik F."/>
            <person name="Keeling P."/>
            <person name="Hampl V."/>
        </authorList>
    </citation>
    <scope>NUCLEOTIDE SEQUENCE [LARGE SCALE GENOMIC DNA]</scope>
    <source>
        <strain evidence="1">ST1C</strain>
    </source>
</reference>
<gene>
    <name evidence="1" type="ORF">EZS28_017415</name>
</gene>
<dbReference type="AlphaFoldDB" id="A0A5J4VWP1"/>
<sequence length="153" mass="17006">MSFKSSDYLGRLAKIAHPDQVSGYMQLEEVLKTLSIHPQSFEISKQNFIDSLITELTSRGVKNIRAPLRAGGKFACLMIQTCQGNWTNTIPENTSAIQLNKTATEQDTTAAQGYFGKTAQGVESSEHLQFWIEFSTAYGLFDQFTLMKNATAL</sequence>
<protein>
    <submittedName>
        <fullName evidence="1">Uncharacterized protein</fullName>
    </submittedName>
</protein>
<dbReference type="EMBL" id="SNRW01004537">
    <property type="protein sequence ID" value="KAA6387057.1"/>
    <property type="molecule type" value="Genomic_DNA"/>
</dbReference>
<evidence type="ECO:0000313" key="1">
    <source>
        <dbReference type="EMBL" id="KAA6387057.1"/>
    </source>
</evidence>